<evidence type="ECO:0000256" key="2">
    <source>
        <dbReference type="ARBA" id="ARBA00022679"/>
    </source>
</evidence>
<dbReference type="GO" id="GO:0005524">
    <property type="term" value="F:ATP binding"/>
    <property type="evidence" value="ECO:0007669"/>
    <property type="project" value="UniProtKB-KW"/>
</dbReference>
<organism evidence="8 9">
    <name type="scientific">Euplotes crassus</name>
    <dbReference type="NCBI Taxonomy" id="5936"/>
    <lineage>
        <taxon>Eukaryota</taxon>
        <taxon>Sar</taxon>
        <taxon>Alveolata</taxon>
        <taxon>Ciliophora</taxon>
        <taxon>Intramacronucleata</taxon>
        <taxon>Spirotrichea</taxon>
        <taxon>Hypotrichia</taxon>
        <taxon>Euplotida</taxon>
        <taxon>Euplotidae</taxon>
        <taxon>Moneuplotes</taxon>
    </lineage>
</organism>
<evidence type="ECO:0000256" key="5">
    <source>
        <dbReference type="ARBA" id="ARBA00022840"/>
    </source>
</evidence>
<keyword evidence="3 6" id="KW-0547">Nucleotide-binding</keyword>
<dbReference type="GO" id="GO:0035299">
    <property type="term" value="F:inositol-1,3,4,5,6-pentakisphosphate 2-kinase activity"/>
    <property type="evidence" value="ECO:0007669"/>
    <property type="project" value="UniProtKB-EC"/>
</dbReference>
<dbReference type="GO" id="GO:0005634">
    <property type="term" value="C:nucleus"/>
    <property type="evidence" value="ECO:0007669"/>
    <property type="project" value="TreeGrafter"/>
</dbReference>
<dbReference type="EC" id="2.7.1.158" evidence="1 6"/>
<keyword evidence="4 6" id="KW-0418">Kinase</keyword>
<accession>A0AAD1XEF0</accession>
<feature type="region of interest" description="Disordered" evidence="7">
    <location>
        <begin position="1"/>
        <end position="27"/>
    </location>
</feature>
<keyword evidence="5 6" id="KW-0067">ATP-binding</keyword>
<name>A0AAD1XEF0_EUPCR</name>
<comment type="function">
    <text evidence="6">Phosphorylates Ins(1,3,4,5,6)P5 at position 2 to form Ins(1,2,3,4,5,6)P6 (InsP6 or phytate).</text>
</comment>
<evidence type="ECO:0000313" key="8">
    <source>
        <dbReference type="EMBL" id="CAI2368157.1"/>
    </source>
</evidence>
<evidence type="ECO:0000256" key="7">
    <source>
        <dbReference type="SAM" id="MobiDB-lite"/>
    </source>
</evidence>
<protein>
    <recommendedName>
        <fullName evidence="1 6">Inositol-pentakisphosphate 2-kinase</fullName>
        <ecNumber evidence="1 6">2.7.1.158</ecNumber>
    </recommendedName>
</protein>
<dbReference type="AlphaFoldDB" id="A0AAD1XEF0"/>
<keyword evidence="9" id="KW-1185">Reference proteome</keyword>
<reference evidence="8" key="1">
    <citation type="submission" date="2023-07" db="EMBL/GenBank/DDBJ databases">
        <authorList>
            <consortium name="AG Swart"/>
            <person name="Singh M."/>
            <person name="Singh A."/>
            <person name="Seah K."/>
            <person name="Emmerich C."/>
        </authorList>
    </citation>
    <scope>NUCLEOTIDE SEQUENCE</scope>
    <source>
        <strain evidence="8">DP1</strain>
    </source>
</reference>
<sequence length="447" mass="51951">MEEYGQGEIEVIPPEEEVTTSTDSSPREMNIEEGINTLGMELIENGDANWIYCNEGNNNIAVVFKVFTEKSNLDRKFHPIIDFIDNSVFRIKKKVKDKYLVKGIIDDEMTYSQYFYDHIAKNDKDIKPFLCKYDEVILSTQAVESINAAIKEDRDKMIAEAHINYPLKTFQGIDTDLRYASVMANLGSRYSTSSKGVVKHVELKLGLIVPKPMQKSFTKHLNDTYSVEQLERTKWFRNKSRFNAKQASLKKQGRSDTFCSYNPHIMTSGEPEAMKMALQELFTNGSGYAKIFKQGEQYEVSERDIEIIVEFLCQGVIKQIEKYQSLDKSDLDEINEIYQEVIIEDPSPADSITHYFETFHQRSTLGESDINLVEYKWRRVLDWIVSETVKDSSIMIRWVEYLEDDIPKHSLDTLKIIDVDTKLCTKIPNYTKEIFTFFVSYAEYLFR</sequence>
<dbReference type="Proteomes" id="UP001295684">
    <property type="component" value="Unassembled WGS sequence"/>
</dbReference>
<comment type="caution">
    <text evidence="8">The sequence shown here is derived from an EMBL/GenBank/DDBJ whole genome shotgun (WGS) entry which is preliminary data.</text>
</comment>
<evidence type="ECO:0000256" key="1">
    <source>
        <dbReference type="ARBA" id="ARBA00012023"/>
    </source>
</evidence>
<evidence type="ECO:0000256" key="3">
    <source>
        <dbReference type="ARBA" id="ARBA00022741"/>
    </source>
</evidence>
<evidence type="ECO:0000313" key="9">
    <source>
        <dbReference type="Proteomes" id="UP001295684"/>
    </source>
</evidence>
<evidence type="ECO:0000256" key="4">
    <source>
        <dbReference type="ARBA" id="ARBA00022777"/>
    </source>
</evidence>
<keyword evidence="2 6" id="KW-0808">Transferase</keyword>
<dbReference type="PANTHER" id="PTHR14456:SF2">
    <property type="entry name" value="INOSITOL-PENTAKISPHOSPHATE 2-KINASE"/>
    <property type="match status" value="1"/>
</dbReference>
<dbReference type="EMBL" id="CAMPGE010009285">
    <property type="protein sequence ID" value="CAI2368157.1"/>
    <property type="molecule type" value="Genomic_DNA"/>
</dbReference>
<dbReference type="InterPro" id="IPR009286">
    <property type="entry name" value="Ins_P5_2-kin"/>
</dbReference>
<comment type="domain">
    <text evidence="6">The EXKPK motif is conserved in inositol-pentakisphosphate 2-kinases of both family 1 and 2.</text>
</comment>
<dbReference type="GO" id="GO:0032958">
    <property type="term" value="P:inositol phosphate biosynthetic process"/>
    <property type="evidence" value="ECO:0007669"/>
    <property type="project" value="TreeGrafter"/>
</dbReference>
<comment type="catalytic activity">
    <reaction evidence="6">
        <text>1D-myo-inositol 1,3,4,5,6-pentakisphosphate + ATP = 1D-myo-inositol hexakisphosphate + ADP + H(+)</text>
        <dbReference type="Rhea" id="RHEA:20313"/>
        <dbReference type="ChEBI" id="CHEBI:15378"/>
        <dbReference type="ChEBI" id="CHEBI:30616"/>
        <dbReference type="ChEBI" id="CHEBI:57733"/>
        <dbReference type="ChEBI" id="CHEBI:58130"/>
        <dbReference type="ChEBI" id="CHEBI:456216"/>
        <dbReference type="EC" id="2.7.1.158"/>
    </reaction>
</comment>
<proteinExistence type="predicted"/>
<dbReference type="Pfam" id="PF06090">
    <property type="entry name" value="Ins_P5_2-kin"/>
    <property type="match status" value="1"/>
</dbReference>
<dbReference type="PANTHER" id="PTHR14456">
    <property type="entry name" value="INOSITOL POLYPHOSPHATE KINASE 1"/>
    <property type="match status" value="1"/>
</dbReference>
<evidence type="ECO:0000256" key="6">
    <source>
        <dbReference type="RuleBase" id="RU364126"/>
    </source>
</evidence>
<gene>
    <name evidence="8" type="ORF">ECRASSUSDP1_LOCUS9446</name>
</gene>